<evidence type="ECO:0000313" key="2">
    <source>
        <dbReference type="Proteomes" id="UP000265520"/>
    </source>
</evidence>
<protein>
    <recommendedName>
        <fullName evidence="3">Gag-pol polyprotein</fullName>
    </recommendedName>
</protein>
<keyword evidence="2" id="KW-1185">Reference proteome</keyword>
<name>A0A392VYJ8_9FABA</name>
<organism evidence="1 2">
    <name type="scientific">Trifolium medium</name>
    <dbReference type="NCBI Taxonomy" id="97028"/>
    <lineage>
        <taxon>Eukaryota</taxon>
        <taxon>Viridiplantae</taxon>
        <taxon>Streptophyta</taxon>
        <taxon>Embryophyta</taxon>
        <taxon>Tracheophyta</taxon>
        <taxon>Spermatophyta</taxon>
        <taxon>Magnoliopsida</taxon>
        <taxon>eudicotyledons</taxon>
        <taxon>Gunneridae</taxon>
        <taxon>Pentapetalae</taxon>
        <taxon>rosids</taxon>
        <taxon>fabids</taxon>
        <taxon>Fabales</taxon>
        <taxon>Fabaceae</taxon>
        <taxon>Papilionoideae</taxon>
        <taxon>50 kb inversion clade</taxon>
        <taxon>NPAAA clade</taxon>
        <taxon>Hologalegina</taxon>
        <taxon>IRL clade</taxon>
        <taxon>Trifolieae</taxon>
        <taxon>Trifolium</taxon>
    </lineage>
</organism>
<proteinExistence type="predicted"/>
<evidence type="ECO:0008006" key="3">
    <source>
        <dbReference type="Google" id="ProtNLM"/>
    </source>
</evidence>
<comment type="caution">
    <text evidence="1">The sequence shown here is derived from an EMBL/GenBank/DDBJ whole genome shotgun (WGS) entry which is preliminary data.</text>
</comment>
<reference evidence="1 2" key="1">
    <citation type="journal article" date="2018" name="Front. Plant Sci.">
        <title>Red Clover (Trifolium pratense) and Zigzag Clover (T. medium) - A Picture of Genomic Similarities and Differences.</title>
        <authorList>
            <person name="Dluhosova J."/>
            <person name="Istvanek J."/>
            <person name="Nedelnik J."/>
            <person name="Repkova J."/>
        </authorList>
    </citation>
    <scope>NUCLEOTIDE SEQUENCE [LARGE SCALE GENOMIC DNA]</scope>
    <source>
        <strain evidence="2">cv. 10/8</strain>
        <tissue evidence="1">Leaf</tissue>
    </source>
</reference>
<accession>A0A392VYJ8</accession>
<dbReference type="EMBL" id="LXQA011329939">
    <property type="protein sequence ID" value="MCI93458.1"/>
    <property type="molecule type" value="Genomic_DNA"/>
</dbReference>
<sequence>MGRDKGGKLAPNWERPYRIQEAFGGGAY</sequence>
<dbReference type="AlphaFoldDB" id="A0A392VYJ8"/>
<feature type="non-terminal residue" evidence="1">
    <location>
        <position position="28"/>
    </location>
</feature>
<dbReference type="Proteomes" id="UP000265520">
    <property type="component" value="Unassembled WGS sequence"/>
</dbReference>
<evidence type="ECO:0000313" key="1">
    <source>
        <dbReference type="EMBL" id="MCI93458.1"/>
    </source>
</evidence>